<dbReference type="PANTHER" id="PTHR45980">
    <property type="match status" value="1"/>
</dbReference>
<gene>
    <name evidence="2" type="ORF">DUNSADRAFT_1696</name>
</gene>
<dbReference type="PANTHER" id="PTHR45980:SF9">
    <property type="entry name" value="PROTEASE DO-LIKE 10, MITOCHONDRIAL-RELATED"/>
    <property type="match status" value="1"/>
</dbReference>
<sequence length="772" mass="79486">MNPVKWSTSIPELGRPVVLAGCAVTNSGQKTAVQSVGNVFEGTSSSTKRTGGGGRKWISDQDAITERSAPHLHVVHGAVSRLEVVEYSHSGASLLSYQVDAALRHNRFWGGGLFDVDFTQEGSRRCVGILFQRSSSEAWSSRYGTGAVGGSRQGRVQTTGGTSCCSTPVSSETWASQYGTHDVQGSRQRRGQATISMTSSSAPVSSDTWESRYGAKGVGGGRQQSSQVLTSMTHAGGHRGACSATDRGDKRGLVAPKSTGVRGRSKLLAPAACTKTVGTCSSNSSSSSGVGNRQYTQRTACGFGPVLRSMGEGKGVATAQTSPGLQQKLGTDQGSMVHAVPACVVAHFLADIKSHGQCLGPPMPGFRYQATHAAALQHWLTRGTADAATVSAASADSRPHAGAIAAFAARANAASADSRTSAGAIAADAAGANGPSADSRTSDDVTAADAVGANAASTDLRTSAGATAADAAGANGPCAGANTGPRSHVGGIRVTSVPGRECGWSSLKEHDLITAIDGVPVAGDGTTAVYPGLQLSFTHLLASKQMGEEIAVSVVRGARQLEVVCRLGHSSTALLPRNPALSGPSSLPAEQQHLSTSSGTGCGKFNNSAWGATHSAPSVVFPWPAHLLVGHAAMTSLTIPAVEQLYGAKAARRCEVAPWHLPWSASEGGRGRRSFGAAATSLRCMLGEGGKWYMVGDVGVTHRRESFGVASTWWQCVPARAKLLESTPKALREAMTTVAAAHKATERLEDWLMVAGAEGAGRAIHQVCVRMV</sequence>
<dbReference type="Gene3D" id="2.30.42.10">
    <property type="match status" value="1"/>
</dbReference>
<evidence type="ECO:0000313" key="3">
    <source>
        <dbReference type="Proteomes" id="UP000815325"/>
    </source>
</evidence>
<comment type="caution">
    <text evidence="2">The sequence shown here is derived from an EMBL/GenBank/DDBJ whole genome shotgun (WGS) entry which is preliminary data.</text>
</comment>
<feature type="region of interest" description="Disordered" evidence="1">
    <location>
        <begin position="576"/>
        <end position="598"/>
    </location>
</feature>
<dbReference type="Proteomes" id="UP000815325">
    <property type="component" value="Unassembled WGS sequence"/>
</dbReference>
<evidence type="ECO:0000256" key="1">
    <source>
        <dbReference type="SAM" id="MobiDB-lite"/>
    </source>
</evidence>
<proteinExistence type="predicted"/>
<evidence type="ECO:0000313" key="2">
    <source>
        <dbReference type="EMBL" id="KAF5839079.1"/>
    </source>
</evidence>
<feature type="compositionally biased region" description="Polar residues" evidence="1">
    <location>
        <begin position="195"/>
        <end position="208"/>
    </location>
</feature>
<accession>A0ABQ7GWU3</accession>
<protein>
    <recommendedName>
        <fullName evidence="4">PDZ domain-containing protein</fullName>
    </recommendedName>
</protein>
<dbReference type="InterPro" id="IPR036034">
    <property type="entry name" value="PDZ_sf"/>
</dbReference>
<name>A0ABQ7GWU3_DUNSA</name>
<feature type="region of interest" description="Disordered" evidence="1">
    <location>
        <begin position="195"/>
        <end position="259"/>
    </location>
</feature>
<keyword evidence="3" id="KW-1185">Reference proteome</keyword>
<dbReference type="EMBL" id="MU069556">
    <property type="protein sequence ID" value="KAF5839079.1"/>
    <property type="molecule type" value="Genomic_DNA"/>
</dbReference>
<feature type="compositionally biased region" description="Polar residues" evidence="1">
    <location>
        <begin position="583"/>
        <end position="598"/>
    </location>
</feature>
<evidence type="ECO:0008006" key="4">
    <source>
        <dbReference type="Google" id="ProtNLM"/>
    </source>
</evidence>
<reference evidence="2" key="1">
    <citation type="submission" date="2017-08" db="EMBL/GenBank/DDBJ databases">
        <authorList>
            <person name="Polle J.E."/>
            <person name="Barry K."/>
            <person name="Cushman J."/>
            <person name="Schmutz J."/>
            <person name="Tran D."/>
            <person name="Hathwaick L.T."/>
            <person name="Yim W.C."/>
            <person name="Jenkins J."/>
            <person name="Mckie-Krisberg Z.M."/>
            <person name="Prochnik S."/>
            <person name="Lindquist E."/>
            <person name="Dockter R.B."/>
            <person name="Adam C."/>
            <person name="Molina H."/>
            <person name="Bunkerborg J."/>
            <person name="Jin E."/>
            <person name="Buchheim M."/>
            <person name="Magnuson J."/>
        </authorList>
    </citation>
    <scope>NUCLEOTIDE SEQUENCE</scope>
    <source>
        <strain evidence="2">CCAP 19/18</strain>
    </source>
</reference>
<organism evidence="2 3">
    <name type="scientific">Dunaliella salina</name>
    <name type="common">Green alga</name>
    <name type="synonym">Protococcus salinus</name>
    <dbReference type="NCBI Taxonomy" id="3046"/>
    <lineage>
        <taxon>Eukaryota</taxon>
        <taxon>Viridiplantae</taxon>
        <taxon>Chlorophyta</taxon>
        <taxon>core chlorophytes</taxon>
        <taxon>Chlorophyceae</taxon>
        <taxon>CS clade</taxon>
        <taxon>Chlamydomonadales</taxon>
        <taxon>Dunaliellaceae</taxon>
        <taxon>Dunaliella</taxon>
    </lineage>
</organism>